<accession>A0A1H9YH57</accession>
<dbReference type="PANTHER" id="PTHR40691:SF1">
    <property type="entry name" value="EXPORTED PROTEIN"/>
    <property type="match status" value="1"/>
</dbReference>
<dbReference type="Proteomes" id="UP000199308">
    <property type="component" value="Unassembled WGS sequence"/>
</dbReference>
<evidence type="ECO:0008006" key="3">
    <source>
        <dbReference type="Google" id="ProtNLM"/>
    </source>
</evidence>
<proteinExistence type="predicted"/>
<dbReference type="OrthoDB" id="5296227at2"/>
<dbReference type="RefSeq" id="WP_093326941.1">
    <property type="nucleotide sequence ID" value="NZ_AP027363.1"/>
</dbReference>
<dbReference type="Pfam" id="PF04400">
    <property type="entry name" value="NqrM"/>
    <property type="match status" value="1"/>
</dbReference>
<dbReference type="EMBL" id="FOHK01000001">
    <property type="protein sequence ID" value="SES68373.1"/>
    <property type="molecule type" value="Genomic_DNA"/>
</dbReference>
<dbReference type="STRING" id="349064.SAMN05660429_00224"/>
<dbReference type="InterPro" id="IPR007495">
    <property type="entry name" value="NqrM"/>
</dbReference>
<evidence type="ECO:0000313" key="2">
    <source>
        <dbReference type="Proteomes" id="UP000199308"/>
    </source>
</evidence>
<protein>
    <recommendedName>
        <fullName evidence="3">Na(+)-translocating NADH-quinone reductase subunit E</fullName>
    </recommendedName>
</protein>
<name>A0A1H9YH57_THASX</name>
<dbReference type="AlphaFoldDB" id="A0A1H9YH57"/>
<organism evidence="1 2">
    <name type="scientific">Thalassotalea agarivorans</name>
    <name type="common">Thalassomonas agarivorans</name>
    <dbReference type="NCBI Taxonomy" id="349064"/>
    <lineage>
        <taxon>Bacteria</taxon>
        <taxon>Pseudomonadati</taxon>
        <taxon>Pseudomonadota</taxon>
        <taxon>Gammaproteobacteria</taxon>
        <taxon>Alteromonadales</taxon>
        <taxon>Colwelliaceae</taxon>
        <taxon>Thalassotalea</taxon>
    </lineage>
</organism>
<reference evidence="1 2" key="1">
    <citation type="submission" date="2016-10" db="EMBL/GenBank/DDBJ databases">
        <authorList>
            <person name="de Groot N.N."/>
        </authorList>
    </citation>
    <scope>NUCLEOTIDE SEQUENCE [LARGE SCALE GENOMIC DNA]</scope>
    <source>
        <strain evidence="1 2">DSM 19706</strain>
    </source>
</reference>
<evidence type="ECO:0000313" key="1">
    <source>
        <dbReference type="EMBL" id="SES68373.1"/>
    </source>
</evidence>
<sequence>MTIFLITFGFFIVVVAAMAVGYIFQQKSLAGSCGGLSTMGIEKACDCDNPCEKRLEREKKAAQKEKAKNLIDVKNI</sequence>
<gene>
    <name evidence="1" type="ORF">SAMN05660429_00224</name>
</gene>
<keyword evidence="2" id="KW-1185">Reference proteome</keyword>
<dbReference type="PANTHER" id="PTHR40691">
    <property type="entry name" value="(NA+)-NQR MATURATION NQRM"/>
    <property type="match status" value="1"/>
</dbReference>